<protein>
    <submittedName>
        <fullName evidence="1">Uncharacterized protein</fullName>
    </submittedName>
</protein>
<proteinExistence type="predicted"/>
<dbReference type="Proteomes" id="UP000198972">
    <property type="component" value="Unassembled WGS sequence"/>
</dbReference>
<evidence type="ECO:0000313" key="1">
    <source>
        <dbReference type="EMBL" id="SDF63596.1"/>
    </source>
</evidence>
<organism evidence="1 2">
    <name type="scientific">Fontibacillus panacisegetis</name>
    <dbReference type="NCBI Taxonomy" id="670482"/>
    <lineage>
        <taxon>Bacteria</taxon>
        <taxon>Bacillati</taxon>
        <taxon>Bacillota</taxon>
        <taxon>Bacilli</taxon>
        <taxon>Bacillales</taxon>
        <taxon>Paenibacillaceae</taxon>
        <taxon>Fontibacillus</taxon>
    </lineage>
</organism>
<evidence type="ECO:0000313" key="2">
    <source>
        <dbReference type="Proteomes" id="UP000198972"/>
    </source>
</evidence>
<accession>A0A1G7MPL6</accession>
<name>A0A1G7MPL6_9BACL</name>
<sequence length="16" mass="1734">MVEHVTLNHVVQGSSP</sequence>
<gene>
    <name evidence="1" type="ORF">SAMN04488542_11442</name>
</gene>
<reference evidence="1 2" key="1">
    <citation type="submission" date="2016-10" db="EMBL/GenBank/DDBJ databases">
        <authorList>
            <person name="de Groot N.N."/>
        </authorList>
    </citation>
    <scope>NUCLEOTIDE SEQUENCE [LARGE SCALE GENOMIC DNA]</scope>
    <source>
        <strain evidence="1 2">DSM 28129</strain>
    </source>
</reference>
<keyword evidence="2" id="KW-1185">Reference proteome</keyword>
<dbReference type="AlphaFoldDB" id="A0A1G7MPL6"/>
<dbReference type="EMBL" id="FNBG01000014">
    <property type="protein sequence ID" value="SDF63596.1"/>
    <property type="molecule type" value="Genomic_DNA"/>
</dbReference>